<name>A0A6H9YGD2_9ACTN</name>
<evidence type="ECO:0000313" key="4">
    <source>
        <dbReference type="Proteomes" id="UP000468735"/>
    </source>
</evidence>
<dbReference type="OrthoDB" id="3480710at2"/>
<dbReference type="EMBL" id="WBMT01000017">
    <property type="protein sequence ID" value="KAB2343938.1"/>
    <property type="molecule type" value="Genomic_DNA"/>
</dbReference>
<feature type="domain" description="Tox-PL" evidence="2">
    <location>
        <begin position="430"/>
        <end position="536"/>
    </location>
</feature>
<dbReference type="Proteomes" id="UP000468735">
    <property type="component" value="Unassembled WGS sequence"/>
</dbReference>
<evidence type="ECO:0000313" key="3">
    <source>
        <dbReference type="EMBL" id="KAB2343938.1"/>
    </source>
</evidence>
<gene>
    <name evidence="3" type="ORF">F8566_31805</name>
</gene>
<protein>
    <recommendedName>
        <fullName evidence="2">Tox-PL domain-containing protein</fullName>
    </recommendedName>
</protein>
<feature type="compositionally biased region" description="Low complexity" evidence="1">
    <location>
        <begin position="307"/>
        <end position="321"/>
    </location>
</feature>
<dbReference type="InterPro" id="IPR028908">
    <property type="entry name" value="Tox-PL_dom"/>
</dbReference>
<sequence>MPEAGGWTVSRAEQAAAQLQRVKQLAEDHGPAMRQAFAVLLEGALIGPAGERLLNALAERHRDARSDFYGAFDAVKNLAAEAEGGPPRIGEPYIPGPPRGGLRTGDVRSGSPDALHRLSVELDRAGRTWQEAGQALSNILGGLDLSTAPAQNIVRAGGWVAGQRHDIIRRRDELLRADQQQLLQATYNTVRGLGQALGQSDSNPLNKAWNDYAHRYLPGLWEGTKDIGLTGLASNPFTAPAYAMANPRSWMQRGPIGQFKGLIQGAQHPVAFAKAMINWDLWKRDPVRAYGQVVPSIVIGALTLGTGSSSGAASRLSTALRQTGKTKPDTPEVTTGGAVRALDEAADQAGKTDPLGKQNTRTPTPDSPISPKREDPGMPSQPAPAPKPLYQNPKVTRHSGTAGQKEFDYKFPELKNINPQFSTGKWEFQNNCQSCVVNVDRRLAGESPSSAVPQNPKYPFDWPRSVTDNAGPGGSFQQVNDYDEIINELLKAGDGARGVVHGGRLDPKTGIYMSGHVFNVVNRGGKIHFIDGQTGTWALLEKFGHLEFYRTK</sequence>
<accession>A0A6H9YGD2</accession>
<organism evidence="3 4">
    <name type="scientific">Actinomadura rudentiformis</name>
    <dbReference type="NCBI Taxonomy" id="359158"/>
    <lineage>
        <taxon>Bacteria</taxon>
        <taxon>Bacillati</taxon>
        <taxon>Actinomycetota</taxon>
        <taxon>Actinomycetes</taxon>
        <taxon>Streptosporangiales</taxon>
        <taxon>Thermomonosporaceae</taxon>
        <taxon>Actinomadura</taxon>
    </lineage>
</organism>
<comment type="caution">
    <text evidence="3">The sequence shown here is derived from an EMBL/GenBank/DDBJ whole genome shotgun (WGS) entry which is preliminary data.</text>
</comment>
<dbReference type="AlphaFoldDB" id="A0A6H9YGD2"/>
<keyword evidence="4" id="KW-1185">Reference proteome</keyword>
<proteinExistence type="predicted"/>
<reference evidence="3 4" key="1">
    <citation type="submission" date="2019-09" db="EMBL/GenBank/DDBJ databases">
        <title>Actinomadura physcomitrii sp. nov., a novel actinomycete isolated from moss [Physcomitrium sphaericum (Ludw) Fuernr].</title>
        <authorList>
            <person name="Zhuang X."/>
            <person name="Liu C."/>
        </authorList>
    </citation>
    <scope>NUCLEOTIDE SEQUENCE [LARGE SCALE GENOMIC DNA]</scope>
    <source>
        <strain evidence="3 4">HMC1</strain>
    </source>
</reference>
<feature type="region of interest" description="Disordered" evidence="1">
    <location>
        <begin position="307"/>
        <end position="400"/>
    </location>
</feature>
<dbReference type="RefSeq" id="WP_151565566.1">
    <property type="nucleotide sequence ID" value="NZ_WBMT01000017.1"/>
</dbReference>
<evidence type="ECO:0000259" key="2">
    <source>
        <dbReference type="Pfam" id="PF15644"/>
    </source>
</evidence>
<dbReference type="Pfam" id="PF15644">
    <property type="entry name" value="Gln_amidase"/>
    <property type="match status" value="1"/>
</dbReference>
<feature type="region of interest" description="Disordered" evidence="1">
    <location>
        <begin position="83"/>
        <end position="110"/>
    </location>
</feature>
<evidence type="ECO:0000256" key="1">
    <source>
        <dbReference type="SAM" id="MobiDB-lite"/>
    </source>
</evidence>